<evidence type="ECO:0000313" key="1">
    <source>
        <dbReference type="EMBL" id="MDB8745884.1"/>
    </source>
</evidence>
<dbReference type="Proteomes" id="UP001211015">
    <property type="component" value="Unassembled WGS sequence"/>
</dbReference>
<name>A0AAW6E7G3_9FIRM</name>
<gene>
    <name evidence="1" type="ORF">PNU62_12725</name>
</gene>
<accession>A0AAW6E7G3</accession>
<protein>
    <submittedName>
        <fullName evidence="1">Uncharacterized protein</fullName>
    </submittedName>
</protein>
<organism evidence="1 2">
    <name type="scientific">Ruminococcus bicirculans</name>
    <name type="common">ex Wegman et al. 2014</name>
    <dbReference type="NCBI Taxonomy" id="1160721"/>
    <lineage>
        <taxon>Bacteria</taxon>
        <taxon>Bacillati</taxon>
        <taxon>Bacillota</taxon>
        <taxon>Clostridia</taxon>
        <taxon>Eubacteriales</taxon>
        <taxon>Oscillospiraceae</taxon>
        <taxon>Ruminococcus</taxon>
    </lineage>
</organism>
<dbReference type="AlphaFoldDB" id="A0AAW6E7G3"/>
<dbReference type="RefSeq" id="WP_195389038.1">
    <property type="nucleotide sequence ID" value="NZ_JADNGL010000021.1"/>
</dbReference>
<reference evidence="1" key="1">
    <citation type="submission" date="2023-01" db="EMBL/GenBank/DDBJ databases">
        <title>Human gut microbiome strain richness.</title>
        <authorList>
            <person name="Chen-Liaw A."/>
        </authorList>
    </citation>
    <scope>NUCLEOTIDE SEQUENCE</scope>
    <source>
        <strain evidence="1">1001275st1_F4_1001275B_160808</strain>
    </source>
</reference>
<proteinExistence type="predicted"/>
<dbReference type="EMBL" id="JAQMLV010000022">
    <property type="protein sequence ID" value="MDB8745884.1"/>
    <property type="molecule type" value="Genomic_DNA"/>
</dbReference>
<sequence>MTLYKNILIHLNKYGHNINDILWVGNTRQHMNLSIFWNFAQKHDLKSVYKIPDDFIIVGSDFWLSKKYCDDDFYQDLSDCWKYNKYPSKPSCEKNEWVSFFNTDELSFLKLEFGLTTNAHNSDF</sequence>
<comment type="caution">
    <text evidence="1">The sequence shown here is derived from an EMBL/GenBank/DDBJ whole genome shotgun (WGS) entry which is preliminary data.</text>
</comment>
<evidence type="ECO:0000313" key="2">
    <source>
        <dbReference type="Proteomes" id="UP001211015"/>
    </source>
</evidence>